<dbReference type="SUPFAM" id="SSF50494">
    <property type="entry name" value="Trypsin-like serine proteases"/>
    <property type="match status" value="1"/>
</dbReference>
<dbReference type="RefSeq" id="WP_041114334.1">
    <property type="nucleotide sequence ID" value="NZ_JARTHD010000042.1"/>
</dbReference>
<dbReference type="InterPro" id="IPR009003">
    <property type="entry name" value="Peptidase_S1_PA"/>
</dbReference>
<evidence type="ECO:0000313" key="3">
    <source>
        <dbReference type="EMBL" id="KIL77096.1"/>
    </source>
</evidence>
<dbReference type="GO" id="GO:0008233">
    <property type="term" value="F:peptidase activity"/>
    <property type="evidence" value="ECO:0007669"/>
    <property type="project" value="UniProtKB-KW"/>
</dbReference>
<dbReference type="CDD" id="cd21112">
    <property type="entry name" value="alphaLP-like"/>
    <property type="match status" value="1"/>
</dbReference>
<gene>
    <name evidence="3" type="ORF">SD77_1848</name>
</gene>
<organism evidence="3 4">
    <name type="scientific">Bacillus badius</name>
    <dbReference type="NCBI Taxonomy" id="1455"/>
    <lineage>
        <taxon>Bacteria</taxon>
        <taxon>Bacillati</taxon>
        <taxon>Bacillota</taxon>
        <taxon>Bacilli</taxon>
        <taxon>Bacillales</taxon>
        <taxon>Bacillaceae</taxon>
        <taxon>Pseudobacillus</taxon>
    </lineage>
</organism>
<dbReference type="Gene3D" id="2.40.10.10">
    <property type="entry name" value="Trypsin-like serine proteases"/>
    <property type="match status" value="2"/>
</dbReference>
<keyword evidence="1" id="KW-0378">Hydrolase</keyword>
<name>A0ABR5AQR7_BACBA</name>
<comment type="caution">
    <text evidence="3">The sequence shown here is derived from an EMBL/GenBank/DDBJ whole genome shotgun (WGS) entry which is preliminary data.</text>
</comment>
<dbReference type="GO" id="GO:0006508">
    <property type="term" value="P:proteolysis"/>
    <property type="evidence" value="ECO:0007669"/>
    <property type="project" value="UniProtKB-KW"/>
</dbReference>
<evidence type="ECO:0000256" key="2">
    <source>
        <dbReference type="SAM" id="Coils"/>
    </source>
</evidence>
<dbReference type="EMBL" id="JXLP01000018">
    <property type="protein sequence ID" value="KIL77096.1"/>
    <property type="molecule type" value="Genomic_DNA"/>
</dbReference>
<accession>A0ABR5AQR7</accession>
<dbReference type="InterPro" id="IPR043504">
    <property type="entry name" value="Peptidase_S1_PA_chymotrypsin"/>
</dbReference>
<sequence>MKNIKLILSTLFLTFLMLLIVQTETNALTIKDNENNAIQKENNKENHQQALKQENIKKELMDNLKERALTIDDLEEEGGFHFTENDKAIIELKERPKEKIKHGKLKKIAQNLSETEKSNFAVETVPYSQEELETLTANWFSENQDIYFTEDTVVKYDYINNRVDIKTNQLSNRDQEVLSQRYGSKIYLDVDPSFENKITYVKSREADWNKLGSGIGIKFADGDCSTAGIAKKDTRYFIITAGHCVGTAGIDNVYQWNSLVGKAHVDARSSGYDFGLVLINQGNLTRYASNGLYLHDNKNPADYDGRLKNEGKPVNGEVLCKSGKKTGYTCGKVTSTTVNTAGQINYEVTKTDGWMAATGDSGSASFRSSNGYLIGITSRVNRDYEIGLDVYGHKAYFTPYVPMAERYGISLYTSDTPTRILN</sequence>
<dbReference type="Proteomes" id="UP000031982">
    <property type="component" value="Unassembled WGS sequence"/>
</dbReference>
<feature type="coiled-coil region" evidence="2">
    <location>
        <begin position="30"/>
        <end position="77"/>
    </location>
</feature>
<evidence type="ECO:0000256" key="1">
    <source>
        <dbReference type="ARBA" id="ARBA00022825"/>
    </source>
</evidence>
<proteinExistence type="predicted"/>
<keyword evidence="2" id="KW-0175">Coiled coil</keyword>
<evidence type="ECO:0000313" key="4">
    <source>
        <dbReference type="Proteomes" id="UP000031982"/>
    </source>
</evidence>
<protein>
    <submittedName>
        <fullName evidence="3">Serine protease 1</fullName>
    </submittedName>
</protein>
<keyword evidence="1" id="KW-0720">Serine protease</keyword>
<keyword evidence="3" id="KW-0645">Protease</keyword>
<reference evidence="3 4" key="1">
    <citation type="submission" date="2015-01" db="EMBL/GenBank/DDBJ databases">
        <title>Genome Assembly of Bacillus badius MTCC 1458.</title>
        <authorList>
            <person name="Verma A."/>
            <person name="Khatri I."/>
            <person name="Mual P."/>
            <person name="Subramanian S."/>
            <person name="Krishnamurthi S."/>
        </authorList>
    </citation>
    <scope>NUCLEOTIDE SEQUENCE [LARGE SCALE GENOMIC DNA]</scope>
    <source>
        <strain evidence="3 4">MTCC 1458</strain>
    </source>
</reference>
<keyword evidence="4" id="KW-1185">Reference proteome</keyword>